<dbReference type="AlphaFoldDB" id="A0A7W9JGL0"/>
<evidence type="ECO:0000259" key="2">
    <source>
        <dbReference type="Pfam" id="PF18156"/>
    </source>
</evidence>
<evidence type="ECO:0000313" key="3">
    <source>
        <dbReference type="EMBL" id="MBB5841580.1"/>
    </source>
</evidence>
<comment type="caution">
    <text evidence="3">The sequence shown here is derived from an EMBL/GenBank/DDBJ whole genome shotgun (WGS) entry which is preliminary data.</text>
</comment>
<feature type="domain" description="REase associating with pPIWI RE" evidence="1">
    <location>
        <begin position="254"/>
        <end position="369"/>
    </location>
</feature>
<sequence length="382" mass="41902">MTTTQEPPAEFFTGERLLRLVASAITRLASARQPATPVYEPTVLTAYNHLVLRCLKDGVAPPSSVPDMTAWAAELPLERWPLELPDGFAPQDEFLVDAATGSLTQQCLEWAVSAPDPAAELFENVLMHEAISACRISQSPESYTAFRALLVARPVLTGADLIELNREINLQPVLELIQRVYEPVTATYLRDGQAATCARCGCLLVSISRDGYRCELDRCHRAGAGTVGKVLSAASDGGLRQLSRPLRMFITGPGLAEGDLDTELQKRGLKAEMWPNFDAYDLRIALPSGKVWAVDVKDRSNPVLLGRGAKQLRPDPPYHRAFLVVPQYRFDEQESYGRVFKRNLAPDLATRLELLTDTEFLLRVDRELSSIPAGSGAGASDA</sequence>
<dbReference type="Pfam" id="PF18156">
    <property type="entry name" value="pPIWI_RE_Y"/>
    <property type="match status" value="1"/>
</dbReference>
<dbReference type="InterPro" id="IPR040828">
    <property type="entry name" value="pPIWI_RE_REase"/>
</dbReference>
<gene>
    <name evidence="3" type="ORF">HDA39_008314</name>
</gene>
<dbReference type="RefSeq" id="WP_184805126.1">
    <property type="nucleotide sequence ID" value="NZ_JACHMY010000001.1"/>
</dbReference>
<accession>A0A7W9JGL0</accession>
<protein>
    <recommendedName>
        <fullName evidence="5">REase associating with pPIWI RE domain-containing protein</fullName>
    </recommendedName>
</protein>
<organism evidence="3 4">
    <name type="scientific">Kribbella italica</name>
    <dbReference type="NCBI Taxonomy" id="1540520"/>
    <lineage>
        <taxon>Bacteria</taxon>
        <taxon>Bacillati</taxon>
        <taxon>Actinomycetota</taxon>
        <taxon>Actinomycetes</taxon>
        <taxon>Propionibacteriales</taxon>
        <taxon>Kribbellaceae</taxon>
        <taxon>Kribbella</taxon>
    </lineage>
</organism>
<keyword evidence="4" id="KW-1185">Reference proteome</keyword>
<reference evidence="3 4" key="1">
    <citation type="submission" date="2020-08" db="EMBL/GenBank/DDBJ databases">
        <title>Sequencing the genomes of 1000 actinobacteria strains.</title>
        <authorList>
            <person name="Klenk H.-P."/>
        </authorList>
    </citation>
    <scope>NUCLEOTIDE SEQUENCE [LARGE SCALE GENOMIC DNA]</scope>
    <source>
        <strain evidence="3 4">DSM 28967</strain>
    </source>
</reference>
<name>A0A7W9JGL0_9ACTN</name>
<evidence type="ECO:0008006" key="5">
    <source>
        <dbReference type="Google" id="ProtNLM"/>
    </source>
</evidence>
<evidence type="ECO:0000259" key="1">
    <source>
        <dbReference type="Pfam" id="PF18154"/>
    </source>
</evidence>
<feature type="domain" description="pPIWI-RE three-gene island" evidence="2">
    <location>
        <begin position="17"/>
        <end position="157"/>
    </location>
</feature>
<dbReference type="Pfam" id="PF18154">
    <property type="entry name" value="pPIWI_RE_REase"/>
    <property type="match status" value="1"/>
</dbReference>
<dbReference type="Proteomes" id="UP000549971">
    <property type="component" value="Unassembled WGS sequence"/>
</dbReference>
<dbReference type="EMBL" id="JACHMY010000001">
    <property type="protein sequence ID" value="MBB5841580.1"/>
    <property type="molecule type" value="Genomic_DNA"/>
</dbReference>
<evidence type="ECO:0000313" key="4">
    <source>
        <dbReference type="Proteomes" id="UP000549971"/>
    </source>
</evidence>
<proteinExistence type="predicted"/>
<dbReference type="InterPro" id="IPR041191">
    <property type="entry name" value="pPIWI_RE_Y"/>
</dbReference>